<dbReference type="SUPFAM" id="SSF89392">
    <property type="entry name" value="Prokaryotic lipoproteins and lipoprotein localization factors"/>
    <property type="match status" value="1"/>
</dbReference>
<evidence type="ECO:0000256" key="2">
    <source>
        <dbReference type="SAM" id="SignalP"/>
    </source>
</evidence>
<feature type="chain" id="PRO_5008529290" evidence="2">
    <location>
        <begin position="20"/>
        <end position="206"/>
    </location>
</feature>
<dbReference type="Pfam" id="PF03548">
    <property type="entry name" value="LolA"/>
    <property type="match status" value="1"/>
</dbReference>
<evidence type="ECO:0000313" key="3">
    <source>
        <dbReference type="EMBL" id="ANU63374.1"/>
    </source>
</evidence>
<name>A0A1B1S9A1_9BACT</name>
<dbReference type="Gene3D" id="2.50.20.10">
    <property type="entry name" value="Lipoprotein localisation LolA/LolB/LppX"/>
    <property type="match status" value="1"/>
</dbReference>
<feature type="signal peptide" evidence="2">
    <location>
        <begin position="1"/>
        <end position="19"/>
    </location>
</feature>
<protein>
    <submittedName>
        <fullName evidence="3">Cell envelope biogenesis protein LolA</fullName>
    </submittedName>
</protein>
<dbReference type="AlphaFoldDB" id="A0A1B1S9A1"/>
<evidence type="ECO:0000313" key="4">
    <source>
        <dbReference type="Proteomes" id="UP000186351"/>
    </source>
</evidence>
<dbReference type="CDD" id="cd16325">
    <property type="entry name" value="LolA"/>
    <property type="match status" value="1"/>
</dbReference>
<accession>A0A1B1S9A1</accession>
<dbReference type="InterPro" id="IPR029046">
    <property type="entry name" value="LolA/LolB/LppX"/>
</dbReference>
<evidence type="ECO:0000256" key="1">
    <source>
        <dbReference type="ARBA" id="ARBA00022729"/>
    </source>
</evidence>
<accession>A0A1Z2XJC7</accession>
<dbReference type="Proteomes" id="UP000186351">
    <property type="component" value="Chromosome"/>
</dbReference>
<proteinExistence type="predicted"/>
<dbReference type="GeneID" id="65536467"/>
<sequence length="206" mass="23647">MRKIIILLTLCLTLGVAFAQNFNQAQALKEISAAAASIKTMQCDFAQTKSLKMLGDKMVSRGQMWCEQPNMLRWQYNTPYTYTFILNNNKVTVKKGNHSDVIDVNKNKMFKEIARIMMNSVLGKVLTDKADFKSSVIHKSNYYIVTLIPQKKEMKQMFTSILLHYDTKLKLVTKVEMHEKNGDSTLIELKNIKKNTPINASQFKIN</sequence>
<dbReference type="InterPro" id="IPR004564">
    <property type="entry name" value="OM_lipoprot_carrier_LolA-like"/>
</dbReference>
<dbReference type="EMBL" id="CP015402">
    <property type="protein sequence ID" value="ANU63374.1"/>
    <property type="molecule type" value="Genomic_DNA"/>
</dbReference>
<keyword evidence="4" id="KW-1185">Reference proteome</keyword>
<gene>
    <name evidence="3" type="ORF">A4V02_06325</name>
</gene>
<dbReference type="PANTHER" id="PTHR35869">
    <property type="entry name" value="OUTER-MEMBRANE LIPOPROTEIN CARRIER PROTEIN"/>
    <property type="match status" value="1"/>
</dbReference>
<organism evidence="3 4">
    <name type="scientific">Muribaculum intestinale</name>
    <dbReference type="NCBI Taxonomy" id="1796646"/>
    <lineage>
        <taxon>Bacteria</taxon>
        <taxon>Pseudomonadati</taxon>
        <taxon>Bacteroidota</taxon>
        <taxon>Bacteroidia</taxon>
        <taxon>Bacteroidales</taxon>
        <taxon>Muribaculaceae</taxon>
        <taxon>Muribaculum</taxon>
    </lineage>
</organism>
<dbReference type="KEGG" id="pary:A4V02_06325"/>
<keyword evidence="1 2" id="KW-0732">Signal</keyword>
<dbReference type="STRING" id="1796646.A4V02_06325"/>
<reference evidence="4" key="1">
    <citation type="submission" date="2016-04" db="EMBL/GenBank/DDBJ databases">
        <title>Complete Genome Sequences of Twelve Strains of a Stable Defined Moderately Diverse Mouse Microbiota 2 (sDMDMm2).</title>
        <authorList>
            <person name="Uchimura Y."/>
            <person name="Wyss M."/>
            <person name="Brugiroux S."/>
            <person name="Limenitakis J.P."/>
            <person name="Stecher B."/>
            <person name="McCoy K.D."/>
            <person name="Macpherson A.J."/>
        </authorList>
    </citation>
    <scope>NUCLEOTIDE SEQUENCE [LARGE SCALE GENOMIC DNA]</scope>
    <source>
        <strain evidence="4">YL27</strain>
    </source>
</reference>
<dbReference type="PANTHER" id="PTHR35869:SF1">
    <property type="entry name" value="OUTER-MEMBRANE LIPOPROTEIN CARRIER PROTEIN"/>
    <property type="match status" value="1"/>
</dbReference>
<dbReference type="OrthoDB" id="1027451at2"/>
<dbReference type="RefSeq" id="WP_068960711.1">
    <property type="nucleotide sequence ID" value="NZ_CP015402.2"/>
</dbReference>